<proteinExistence type="predicted"/>
<keyword evidence="1" id="KW-1133">Transmembrane helix</keyword>
<name>A0A1G9GZQ6_9BACT</name>
<evidence type="ECO:0000256" key="1">
    <source>
        <dbReference type="SAM" id="Phobius"/>
    </source>
</evidence>
<evidence type="ECO:0000313" key="2">
    <source>
        <dbReference type="EMBL" id="SDL06095.1"/>
    </source>
</evidence>
<evidence type="ECO:0000313" key="3">
    <source>
        <dbReference type="Proteomes" id="UP000198510"/>
    </source>
</evidence>
<keyword evidence="1" id="KW-0812">Transmembrane</keyword>
<gene>
    <name evidence="2" type="ORF">SAMN05421823_104269</name>
</gene>
<dbReference type="Proteomes" id="UP000198510">
    <property type="component" value="Unassembled WGS sequence"/>
</dbReference>
<accession>A0A1G9GZQ6</accession>
<keyword evidence="1" id="KW-0472">Membrane</keyword>
<feature type="transmembrane region" description="Helical" evidence="1">
    <location>
        <begin position="139"/>
        <end position="156"/>
    </location>
</feature>
<keyword evidence="3" id="KW-1185">Reference proteome</keyword>
<sequence length="172" mass="19064">MHTRAHCPTCQTAYDLPPDACQHCGFPFAGTEKEKSVFIGQQILKKGTISDTREHIQRARTILWIIGAITMVLAFVQDAPDGISQTFHLVLGAVFVGFGFLTYKKPFLSILIPLLLLAGYYIALALVEPAVLMQGVTRRIVFLGGLVYALVSIVRAEKARKESQFLKGHQYN</sequence>
<dbReference type="STRING" id="1075417.SAMN05421823_104269"/>
<dbReference type="AlphaFoldDB" id="A0A1G9GZQ6"/>
<dbReference type="EMBL" id="FNFO01000004">
    <property type="protein sequence ID" value="SDL06095.1"/>
    <property type="molecule type" value="Genomic_DNA"/>
</dbReference>
<dbReference type="RefSeq" id="WP_089682231.1">
    <property type="nucleotide sequence ID" value="NZ_FNFO01000004.1"/>
</dbReference>
<reference evidence="2 3" key="1">
    <citation type="submission" date="2016-10" db="EMBL/GenBank/DDBJ databases">
        <authorList>
            <person name="de Groot N.N."/>
        </authorList>
    </citation>
    <scope>NUCLEOTIDE SEQUENCE [LARGE SCALE GENOMIC DNA]</scope>
    <source>
        <strain evidence="2 3">DSM 25186</strain>
    </source>
</reference>
<feature type="transmembrane region" description="Helical" evidence="1">
    <location>
        <begin position="108"/>
        <end position="127"/>
    </location>
</feature>
<protein>
    <submittedName>
        <fullName evidence="2">Uncharacterized protein</fullName>
    </submittedName>
</protein>
<feature type="transmembrane region" description="Helical" evidence="1">
    <location>
        <begin position="61"/>
        <end position="77"/>
    </location>
</feature>
<dbReference type="OrthoDB" id="1448908at2"/>
<feature type="transmembrane region" description="Helical" evidence="1">
    <location>
        <begin position="83"/>
        <end position="101"/>
    </location>
</feature>
<organism evidence="2 3">
    <name type="scientific">Catalinimonas alkaloidigena</name>
    <dbReference type="NCBI Taxonomy" id="1075417"/>
    <lineage>
        <taxon>Bacteria</taxon>
        <taxon>Pseudomonadati</taxon>
        <taxon>Bacteroidota</taxon>
        <taxon>Cytophagia</taxon>
        <taxon>Cytophagales</taxon>
        <taxon>Catalimonadaceae</taxon>
        <taxon>Catalinimonas</taxon>
    </lineage>
</organism>